<dbReference type="Proteomes" id="UP001164929">
    <property type="component" value="Chromosome 1"/>
</dbReference>
<name>A0AAD6RMB8_9ROSI</name>
<dbReference type="AlphaFoldDB" id="A0AAD6RMB8"/>
<proteinExistence type="predicted"/>
<protein>
    <submittedName>
        <fullName evidence="1">Uncharacterized protein</fullName>
    </submittedName>
</protein>
<accession>A0AAD6RMB8</accession>
<evidence type="ECO:0000313" key="2">
    <source>
        <dbReference type="Proteomes" id="UP001164929"/>
    </source>
</evidence>
<evidence type="ECO:0000313" key="1">
    <source>
        <dbReference type="EMBL" id="KAJ7011432.1"/>
    </source>
</evidence>
<gene>
    <name evidence="1" type="ORF">NC653_001766</name>
</gene>
<keyword evidence="2" id="KW-1185">Reference proteome</keyword>
<organism evidence="1 2">
    <name type="scientific">Populus alba x Populus x berolinensis</name>
    <dbReference type="NCBI Taxonomy" id="444605"/>
    <lineage>
        <taxon>Eukaryota</taxon>
        <taxon>Viridiplantae</taxon>
        <taxon>Streptophyta</taxon>
        <taxon>Embryophyta</taxon>
        <taxon>Tracheophyta</taxon>
        <taxon>Spermatophyta</taxon>
        <taxon>Magnoliopsida</taxon>
        <taxon>eudicotyledons</taxon>
        <taxon>Gunneridae</taxon>
        <taxon>Pentapetalae</taxon>
        <taxon>rosids</taxon>
        <taxon>fabids</taxon>
        <taxon>Malpighiales</taxon>
        <taxon>Salicaceae</taxon>
        <taxon>Saliceae</taxon>
        <taxon>Populus</taxon>
    </lineage>
</organism>
<dbReference type="EMBL" id="JAQIZT010000001">
    <property type="protein sequence ID" value="KAJ7011432.1"/>
    <property type="molecule type" value="Genomic_DNA"/>
</dbReference>
<sequence length="65" mass="7755">MCFIAIESDNEVMSLDNKSDLFYNELHDSFETLYNKYKKLAFKYSLLKKNYAFLESICLRCCFCV</sequence>
<comment type="caution">
    <text evidence="1">The sequence shown here is derived from an EMBL/GenBank/DDBJ whole genome shotgun (WGS) entry which is preliminary data.</text>
</comment>
<reference evidence="1 2" key="1">
    <citation type="journal article" date="2023" name="Mol. Ecol. Resour.">
        <title>Chromosome-level genome assembly of a triploid poplar Populus alba 'Berolinensis'.</title>
        <authorList>
            <person name="Chen S."/>
            <person name="Yu Y."/>
            <person name="Wang X."/>
            <person name="Wang S."/>
            <person name="Zhang T."/>
            <person name="Zhou Y."/>
            <person name="He R."/>
            <person name="Meng N."/>
            <person name="Wang Y."/>
            <person name="Liu W."/>
            <person name="Liu Z."/>
            <person name="Liu J."/>
            <person name="Guo Q."/>
            <person name="Huang H."/>
            <person name="Sederoff R.R."/>
            <person name="Wang G."/>
            <person name="Qu G."/>
            <person name="Chen S."/>
        </authorList>
    </citation>
    <scope>NUCLEOTIDE SEQUENCE [LARGE SCALE GENOMIC DNA]</scope>
    <source>
        <strain evidence="1">SC-2020</strain>
    </source>
</reference>